<sequence>PTHSAPPHPAPVPGGSGRGVARGEEPWAQRAGSPAALPVLGTNFRDYAIVFTQLEAQEEAFSTVELYSRTPLASQEALGRFAKWSRSLGLLSQQQAELQRDCECPRMLGRRLPA</sequence>
<protein>
    <recommendedName>
        <fullName evidence="4">Lipocalin/cytosolic fatty-acid binding domain-containing protein</fullName>
    </recommendedName>
</protein>
<organism evidence="2 3">
    <name type="scientific">Bos mutus grunniens</name>
    <name type="common">Wild yak</name>
    <name type="synonym">Bos grunniens</name>
    <dbReference type="NCBI Taxonomy" id="30521"/>
    <lineage>
        <taxon>Eukaryota</taxon>
        <taxon>Metazoa</taxon>
        <taxon>Chordata</taxon>
        <taxon>Craniata</taxon>
        <taxon>Vertebrata</taxon>
        <taxon>Euteleostomi</taxon>
        <taxon>Mammalia</taxon>
        <taxon>Eutheria</taxon>
        <taxon>Laurasiatheria</taxon>
        <taxon>Artiodactyla</taxon>
        <taxon>Ruminantia</taxon>
        <taxon>Pecora</taxon>
        <taxon>Bovidae</taxon>
        <taxon>Bovinae</taxon>
        <taxon>Bos</taxon>
    </lineage>
</organism>
<dbReference type="GeneTree" id="ENSGT00950000183536"/>
<accession>A0A8B9WRP5</accession>
<dbReference type="AlphaFoldDB" id="A0A8B9WRP5"/>
<evidence type="ECO:0008006" key="4">
    <source>
        <dbReference type="Google" id="ProtNLM"/>
    </source>
</evidence>
<reference evidence="2" key="2">
    <citation type="submission" date="2025-08" db="UniProtKB">
        <authorList>
            <consortium name="Ensembl"/>
        </authorList>
    </citation>
    <scope>IDENTIFICATION</scope>
</reference>
<dbReference type="Ensembl" id="ENSBGRT00000012325.1">
    <property type="protein sequence ID" value="ENSBGRP00000010729.1"/>
    <property type="gene ID" value="ENSBGRG00000006671.1"/>
</dbReference>
<dbReference type="SUPFAM" id="SSF50814">
    <property type="entry name" value="Lipocalins"/>
    <property type="match status" value="1"/>
</dbReference>
<dbReference type="Gene3D" id="2.40.128.20">
    <property type="match status" value="1"/>
</dbReference>
<evidence type="ECO:0000313" key="3">
    <source>
        <dbReference type="Proteomes" id="UP000694520"/>
    </source>
</evidence>
<evidence type="ECO:0000313" key="2">
    <source>
        <dbReference type="Ensembl" id="ENSBGRP00000010729.1"/>
    </source>
</evidence>
<keyword evidence="3" id="KW-1185">Reference proteome</keyword>
<dbReference type="InterPro" id="IPR012674">
    <property type="entry name" value="Calycin"/>
</dbReference>
<dbReference type="Proteomes" id="UP000694520">
    <property type="component" value="Chromosome 9"/>
</dbReference>
<reference evidence="2" key="3">
    <citation type="submission" date="2025-09" db="UniProtKB">
        <authorList>
            <consortium name="Ensembl"/>
        </authorList>
    </citation>
    <scope>IDENTIFICATION</scope>
</reference>
<name>A0A8B9WRP5_BOSMU</name>
<proteinExistence type="predicted"/>
<feature type="compositionally biased region" description="Pro residues" evidence="1">
    <location>
        <begin position="1"/>
        <end position="12"/>
    </location>
</feature>
<reference evidence="2" key="1">
    <citation type="submission" date="2019-05" db="EMBL/GenBank/DDBJ databases">
        <authorList>
            <person name="Zhang S."/>
            <person name="Liu J."/>
        </authorList>
    </citation>
    <scope>NUCLEOTIDE SEQUENCE [LARGE SCALE GENOMIC DNA]</scope>
</reference>
<evidence type="ECO:0000256" key="1">
    <source>
        <dbReference type="SAM" id="MobiDB-lite"/>
    </source>
</evidence>
<feature type="region of interest" description="Disordered" evidence="1">
    <location>
        <begin position="1"/>
        <end position="34"/>
    </location>
</feature>